<evidence type="ECO:0000313" key="2">
    <source>
        <dbReference type="Proteomes" id="UP000523795"/>
    </source>
</evidence>
<organism evidence="1 2">
    <name type="scientific">Arthrobacter deserti</name>
    <dbReference type="NCBI Taxonomy" id="1742687"/>
    <lineage>
        <taxon>Bacteria</taxon>
        <taxon>Bacillati</taxon>
        <taxon>Actinomycetota</taxon>
        <taxon>Actinomycetes</taxon>
        <taxon>Micrococcales</taxon>
        <taxon>Micrococcaceae</taxon>
        <taxon>Arthrobacter</taxon>
    </lineage>
</organism>
<feature type="non-terminal residue" evidence="1">
    <location>
        <position position="47"/>
    </location>
</feature>
<comment type="caution">
    <text evidence="1">The sequence shown here is derived from an EMBL/GenBank/DDBJ whole genome shotgun (WGS) entry which is preliminary data.</text>
</comment>
<feature type="non-terminal residue" evidence="1">
    <location>
        <position position="1"/>
    </location>
</feature>
<accession>A0ABX1JLV8</accession>
<dbReference type="Proteomes" id="UP000523795">
    <property type="component" value="Unassembled WGS sequence"/>
</dbReference>
<gene>
    <name evidence="1" type="ORF">HER39_06855</name>
</gene>
<name>A0ABX1JLV8_9MICC</name>
<protein>
    <submittedName>
        <fullName evidence="1">Uncharacterized protein</fullName>
    </submittedName>
</protein>
<sequence length="47" mass="5393">ENELISGTETWEDGTMNLRFEFHDEDGGTRLELRQGPYSGDMEAMAR</sequence>
<dbReference type="EMBL" id="JAAZSR010000077">
    <property type="protein sequence ID" value="NKX50292.1"/>
    <property type="molecule type" value="Genomic_DNA"/>
</dbReference>
<reference evidence="1 2" key="1">
    <citation type="submission" date="2020-04" db="EMBL/GenBank/DDBJ databases">
        <authorList>
            <person name="Liu S."/>
        </authorList>
    </citation>
    <scope>NUCLEOTIDE SEQUENCE [LARGE SCALE GENOMIC DNA]</scope>
    <source>
        <strain evidence="1 2">CGMCC 1.15091</strain>
    </source>
</reference>
<keyword evidence="2" id="KW-1185">Reference proteome</keyword>
<proteinExistence type="predicted"/>
<evidence type="ECO:0000313" key="1">
    <source>
        <dbReference type="EMBL" id="NKX50292.1"/>
    </source>
</evidence>